<evidence type="ECO:0000256" key="1">
    <source>
        <dbReference type="ARBA" id="ARBA00022729"/>
    </source>
</evidence>
<keyword evidence="3" id="KW-0812">Transmembrane</keyword>
<keyword evidence="3" id="KW-1133">Transmembrane helix</keyword>
<feature type="domain" description="PBP" evidence="4">
    <location>
        <begin position="241"/>
        <end position="371"/>
    </location>
</feature>
<proteinExistence type="predicted"/>
<feature type="transmembrane region" description="Helical" evidence="3">
    <location>
        <begin position="13"/>
        <end position="35"/>
    </location>
</feature>
<evidence type="ECO:0000256" key="3">
    <source>
        <dbReference type="SAM" id="Phobius"/>
    </source>
</evidence>
<protein>
    <recommendedName>
        <fullName evidence="4">PBP domain-containing protein</fullName>
    </recommendedName>
</protein>
<feature type="transmembrane region" description="Helical" evidence="3">
    <location>
        <begin position="210"/>
        <end position="229"/>
    </location>
</feature>
<dbReference type="PANTHER" id="PTHR30570">
    <property type="entry name" value="PERIPLASMIC PHOSPHATE BINDING COMPONENT OF PHOSPHATE ABC TRANSPORTER"/>
    <property type="match status" value="1"/>
</dbReference>
<evidence type="ECO:0000313" key="6">
    <source>
        <dbReference type="Proteomes" id="UP001501116"/>
    </source>
</evidence>
<feature type="region of interest" description="Disordered" evidence="2">
    <location>
        <begin position="377"/>
        <end position="440"/>
    </location>
</feature>
<dbReference type="EMBL" id="BAAANN010000028">
    <property type="protein sequence ID" value="GAA1977092.1"/>
    <property type="molecule type" value="Genomic_DNA"/>
</dbReference>
<feature type="compositionally biased region" description="Basic and acidic residues" evidence="2">
    <location>
        <begin position="416"/>
        <end position="428"/>
    </location>
</feature>
<evidence type="ECO:0000256" key="2">
    <source>
        <dbReference type="SAM" id="MobiDB-lite"/>
    </source>
</evidence>
<dbReference type="Gene3D" id="3.40.190.10">
    <property type="entry name" value="Periplasmic binding protein-like II"/>
    <property type="match status" value="2"/>
</dbReference>
<sequence length="440" mass="47767">MPEAVVADFPWEVILALVGILVPILAFLWEFTFVGRKQLGYRVQMDLAATDVGSEHAGAWRQLQLENDENTPLLNPSFVLLRVENTGTANIDTHDYAILDEIKAGIKFKFPGRTVAGMVVADLHKDVSSDNFGPDSGLNTNNIEAPGRTEGIIELPRVPLNPGHHYKVLAVLESANGAEFTDPKLEGGIKGGLGNKGIRETKSFTGIPRWVIALIATLVAVASVEPFAIEQFSGKPPPLDCATGQLTVTGSTAFEPIVREAVSAYEKSCPGSGFTPRLNGSADGIDRLNNSKNPDVLAFSDGIKTEVKGDKLPALVPRPVALQLFTLVANRKAGVDDLTLAQVKDVFGGRIATWKDIGAKNDLPVRLIDRESSIRHPRHLGATGPRLHRTRRKLQRLRAAEGRRSAGPGHPLPPGQHERRAGRRGEHAGRHRLHRTRGRL</sequence>
<comment type="caution">
    <text evidence="5">The sequence shown here is derived from an EMBL/GenBank/DDBJ whole genome shotgun (WGS) entry which is preliminary data.</text>
</comment>
<dbReference type="Pfam" id="PF12849">
    <property type="entry name" value="PBP_like_2"/>
    <property type="match status" value="1"/>
</dbReference>
<feature type="compositionally biased region" description="Basic residues" evidence="2">
    <location>
        <begin position="429"/>
        <end position="440"/>
    </location>
</feature>
<keyword evidence="1" id="KW-0732">Signal</keyword>
<dbReference type="SUPFAM" id="SSF53850">
    <property type="entry name" value="Periplasmic binding protein-like II"/>
    <property type="match status" value="1"/>
</dbReference>
<dbReference type="PANTHER" id="PTHR30570:SF1">
    <property type="entry name" value="PHOSPHATE-BINDING PROTEIN PSTS"/>
    <property type="match status" value="1"/>
</dbReference>
<dbReference type="Proteomes" id="UP001501116">
    <property type="component" value="Unassembled WGS sequence"/>
</dbReference>
<evidence type="ECO:0000313" key="5">
    <source>
        <dbReference type="EMBL" id="GAA1977092.1"/>
    </source>
</evidence>
<gene>
    <name evidence="5" type="ORF">GCM10009754_61160</name>
</gene>
<organism evidence="5 6">
    <name type="scientific">Amycolatopsis minnesotensis</name>
    <dbReference type="NCBI Taxonomy" id="337894"/>
    <lineage>
        <taxon>Bacteria</taxon>
        <taxon>Bacillati</taxon>
        <taxon>Actinomycetota</taxon>
        <taxon>Actinomycetes</taxon>
        <taxon>Pseudonocardiales</taxon>
        <taxon>Pseudonocardiaceae</taxon>
        <taxon>Amycolatopsis</taxon>
    </lineage>
</organism>
<dbReference type="InterPro" id="IPR024370">
    <property type="entry name" value="PBP_domain"/>
</dbReference>
<reference evidence="6" key="1">
    <citation type="journal article" date="2019" name="Int. J. Syst. Evol. Microbiol.">
        <title>The Global Catalogue of Microorganisms (GCM) 10K type strain sequencing project: providing services to taxonomists for standard genome sequencing and annotation.</title>
        <authorList>
            <consortium name="The Broad Institute Genomics Platform"/>
            <consortium name="The Broad Institute Genome Sequencing Center for Infectious Disease"/>
            <person name="Wu L."/>
            <person name="Ma J."/>
        </authorList>
    </citation>
    <scope>NUCLEOTIDE SEQUENCE [LARGE SCALE GENOMIC DNA]</scope>
    <source>
        <strain evidence="6">JCM 14545</strain>
    </source>
</reference>
<keyword evidence="6" id="KW-1185">Reference proteome</keyword>
<name>A0ABP5DBU9_9PSEU</name>
<dbReference type="InterPro" id="IPR050811">
    <property type="entry name" value="Phosphate_ABC_transporter"/>
</dbReference>
<accession>A0ABP5DBU9</accession>
<keyword evidence="3" id="KW-0472">Membrane</keyword>
<evidence type="ECO:0000259" key="4">
    <source>
        <dbReference type="Pfam" id="PF12849"/>
    </source>
</evidence>
<feature type="compositionally biased region" description="Basic residues" evidence="2">
    <location>
        <begin position="386"/>
        <end position="396"/>
    </location>
</feature>